<dbReference type="CDD" id="cd03349">
    <property type="entry name" value="LbH_XAT"/>
    <property type="match status" value="1"/>
</dbReference>
<keyword evidence="6" id="KW-1185">Reference proteome</keyword>
<dbReference type="InterPro" id="IPR001451">
    <property type="entry name" value="Hexapep"/>
</dbReference>
<dbReference type="Pfam" id="PF00132">
    <property type="entry name" value="Hexapep"/>
    <property type="match status" value="1"/>
</dbReference>
<dbReference type="Proteomes" id="UP000698242">
    <property type="component" value="Unassembled WGS sequence"/>
</dbReference>
<protein>
    <submittedName>
        <fullName evidence="5">Phospholipiddiacylglycerol acyltransferase</fullName>
        <ecNumber evidence="5">2.3.1.158</ecNumber>
    </submittedName>
</protein>
<gene>
    <name evidence="5" type="ORF">PMES_01331</name>
</gene>
<evidence type="ECO:0000256" key="2">
    <source>
        <dbReference type="ARBA" id="ARBA00022679"/>
    </source>
</evidence>
<evidence type="ECO:0000256" key="1">
    <source>
        <dbReference type="ARBA" id="ARBA00007274"/>
    </source>
</evidence>
<dbReference type="InterPro" id="IPR018357">
    <property type="entry name" value="Hexapep_transf_CS"/>
</dbReference>
<dbReference type="InterPro" id="IPR050179">
    <property type="entry name" value="Trans_hexapeptide_repeat"/>
</dbReference>
<keyword evidence="2 5" id="KW-0808">Transferase</keyword>
<sequence length="264" mass="27875">MSERKPSAGEDAAVAFSRKIEILTGTGHLPAVPAAPARGFHLTATPPAACSYFFEEGTMLRSPMIAGARAARCLIGAHSYMNDGGYFRGGTIIGRYCSIGRRVTIGAGMHGMSGVSTSPAFRGGPSRPYTSSEREALGIAPRPSEQFTVIGSDVWIGDGVVILPGIRIGVGAVLAANAVVIGDVAPYSVMGGVPARVLKRRFSEPVREGLEASRWWELPKSQLDILPKGNVIEFLERLAEDPQPAAALDTYRIETPDAADPRGA</sequence>
<comment type="similarity">
    <text evidence="1">Belongs to the transferase hexapeptide repeat family.</text>
</comment>
<dbReference type="SUPFAM" id="SSF51161">
    <property type="entry name" value="Trimeric LpxA-like enzymes"/>
    <property type="match status" value="1"/>
</dbReference>
<dbReference type="AlphaFoldDB" id="A0A921NXL5"/>
<comment type="caution">
    <text evidence="5">The sequence shown here is derived from an EMBL/GenBank/DDBJ whole genome shotgun (WGS) entry which is preliminary data.</text>
</comment>
<name>A0A921NXL5_9RHOB</name>
<dbReference type="EC" id="2.3.1.158" evidence="5"/>
<evidence type="ECO:0000313" key="5">
    <source>
        <dbReference type="EMBL" id="KAF0676599.1"/>
    </source>
</evidence>
<keyword evidence="4 5" id="KW-0012">Acyltransferase</keyword>
<dbReference type="GO" id="GO:0046027">
    <property type="term" value="F:phospholipid:diacylglycerol acyltransferase activity"/>
    <property type="evidence" value="ECO:0007669"/>
    <property type="project" value="UniProtKB-EC"/>
</dbReference>
<dbReference type="EMBL" id="APKE01000014">
    <property type="protein sequence ID" value="KAF0676599.1"/>
    <property type="molecule type" value="Genomic_DNA"/>
</dbReference>
<evidence type="ECO:0000313" key="6">
    <source>
        <dbReference type="Proteomes" id="UP000698242"/>
    </source>
</evidence>
<proteinExistence type="inferred from homology"/>
<organism evidence="5 6">
    <name type="scientific">Profundibacterium mesophilum KAUST100406-0324</name>
    <dbReference type="NCBI Taxonomy" id="1037889"/>
    <lineage>
        <taxon>Bacteria</taxon>
        <taxon>Pseudomonadati</taxon>
        <taxon>Pseudomonadota</taxon>
        <taxon>Alphaproteobacteria</taxon>
        <taxon>Rhodobacterales</taxon>
        <taxon>Roseobacteraceae</taxon>
        <taxon>Profundibacterium</taxon>
    </lineage>
</organism>
<evidence type="ECO:0000256" key="4">
    <source>
        <dbReference type="ARBA" id="ARBA00023315"/>
    </source>
</evidence>
<dbReference type="InterPro" id="IPR011004">
    <property type="entry name" value="Trimer_LpxA-like_sf"/>
</dbReference>
<reference evidence="5" key="1">
    <citation type="submission" date="2013-03" db="EMBL/GenBank/DDBJ databases">
        <title>Genome Sequence of the Profundibacterium mesophilum strain KAUST100406-0324T from Red Sea, a novel genus in the family Rhodobacteraceae.</title>
        <authorList>
            <person name="Essack M."/>
            <person name="Alam I."/>
            <person name="Lafi F."/>
            <person name="Alawi W."/>
            <person name="Kamanu F."/>
            <person name="Al-Suwailem A."/>
            <person name="Lee O.O."/>
            <person name="Xu Y."/>
            <person name="Bajic V."/>
            <person name="Qian P.-Y."/>
            <person name="Archer J."/>
        </authorList>
    </citation>
    <scope>NUCLEOTIDE SEQUENCE</scope>
    <source>
        <strain evidence="5">KAUST100406-0324</strain>
    </source>
</reference>
<keyword evidence="3" id="KW-0677">Repeat</keyword>
<dbReference type="PANTHER" id="PTHR43300">
    <property type="entry name" value="ACETYLTRANSFERASE"/>
    <property type="match status" value="1"/>
</dbReference>
<dbReference type="PROSITE" id="PS00101">
    <property type="entry name" value="HEXAPEP_TRANSFERASES"/>
    <property type="match status" value="1"/>
</dbReference>
<accession>A0A921NXL5</accession>
<evidence type="ECO:0000256" key="3">
    <source>
        <dbReference type="ARBA" id="ARBA00022737"/>
    </source>
</evidence>
<dbReference type="PANTHER" id="PTHR43300:SF11">
    <property type="entry name" value="ACETYLTRANSFERASE RV3034C-RELATED"/>
    <property type="match status" value="1"/>
</dbReference>
<dbReference type="Gene3D" id="2.160.10.10">
    <property type="entry name" value="Hexapeptide repeat proteins"/>
    <property type="match status" value="1"/>
</dbReference>